<evidence type="ECO:0000256" key="4">
    <source>
        <dbReference type="ARBA" id="ARBA00022825"/>
    </source>
</evidence>
<feature type="region of interest" description="Disordered" evidence="5">
    <location>
        <begin position="69"/>
        <end position="97"/>
    </location>
</feature>
<dbReference type="SMART" id="SM00245">
    <property type="entry name" value="TSPc"/>
    <property type="match status" value="1"/>
</dbReference>
<dbReference type="Proteomes" id="UP001165090">
    <property type="component" value="Unassembled WGS sequence"/>
</dbReference>
<dbReference type="Pfam" id="PF03572">
    <property type="entry name" value="Peptidase_S41"/>
    <property type="match status" value="1"/>
</dbReference>
<comment type="caution">
    <text evidence="7">The sequence shown here is derived from an EMBL/GenBank/DDBJ whole genome shotgun (WGS) entry which is preliminary data.</text>
</comment>
<evidence type="ECO:0000259" key="6">
    <source>
        <dbReference type="PROSITE" id="PS50106"/>
    </source>
</evidence>
<feature type="compositionally biased region" description="Low complexity" evidence="5">
    <location>
        <begin position="569"/>
        <end position="611"/>
    </location>
</feature>
<dbReference type="CDD" id="cd07560">
    <property type="entry name" value="Peptidase_S41_CPP"/>
    <property type="match status" value="1"/>
</dbReference>
<evidence type="ECO:0000313" key="8">
    <source>
        <dbReference type="Proteomes" id="UP001165090"/>
    </source>
</evidence>
<keyword evidence="8" id="KW-1185">Reference proteome</keyword>
<sequence>MNCTAMEVFSQNLFSGKPRRSVTIRQAALAPSWLRHRLSSRWSCEGSRRASAAPFGRRVVANAISRRLDSQNEGCPGDKDSGAGGSEGASSLSSSPAAPSWLPARQWMGRAACCAAATAVALSLIASADCSAAAAAAATVAAATTPPLAATAATQPGTALLVRQAVHVRMNDSISQDSTKREAVIARAGYDNLTWLRQPKPQSPAVLVARGLTLVAQPIAEPGASGAGIAANASWYESVYDKPAMATRQALADVTGAATGASAPSRPASSESEYGTGRSAEVPRWVSQAPSALSPPMLQFTLQSGRTAPAARVDGLLGSGGGEGSGGERRLAGQLTTDPGVVGDGARVLASTSTSTSTSAAELGSETEDRLLEVARQVEARVEGVLGALTGGVPQLLTGSETQQDASTSAAHALIREVWEVVDSYYLDARATGFDRQRWAELRDGALAVPYRDTAAGYRAVRDILARGLSDPYCRFIGPPELEAMKKYDVSGVGLNLGTASEYVVKTGNPLPELRGERGPGGGIFVVGVSKGSIADIAGVRQGDELLEIQGQSLDDSTPFRAAGLISGSAEATSSSPSSSLSSSSSSLSSTSSSSAPSSPDGPSSSSSGSAGNNGRQRRQKGVSSEDLVRIKVLHASGNEEELSLVRPRRTLPSAVSTSLTRSAVLLPGGIRGEELVGTVRLASFNARAQADVAAAIRQLESAGATRLVLDLRDNRGGLVTEGLEVARLFLGGDAPIVITERRDAPPDTPRAPGPTFTSAPLLVLVNGHTASASEIVAGALHDNCRAVLAGSRTYGKGLIQSVYELSDGSGLVVTVGKYLTPRGTDIDRYGIKPDFNSVPSGTQYDSTIKACKLAASVLAATVEIAPPVFGSGDMVSSTSSITLAAGNGVGWW</sequence>
<dbReference type="Gene3D" id="3.90.226.10">
    <property type="entry name" value="2-enoyl-CoA Hydratase, Chain A, domain 1"/>
    <property type="match status" value="1"/>
</dbReference>
<comment type="similarity">
    <text evidence="1">Belongs to the peptidase S41A family.</text>
</comment>
<reference evidence="7 8" key="1">
    <citation type="journal article" date="2023" name="IScience">
        <title>Expanded male sex-determining region conserved during the evolution of homothallism in the green alga Volvox.</title>
        <authorList>
            <person name="Yamamoto K."/>
            <person name="Matsuzaki R."/>
            <person name="Mahakham W."/>
            <person name="Heman W."/>
            <person name="Sekimoto H."/>
            <person name="Kawachi M."/>
            <person name="Minakuchi Y."/>
            <person name="Toyoda A."/>
            <person name="Nozaki H."/>
        </authorList>
    </citation>
    <scope>NUCLEOTIDE SEQUENCE [LARGE SCALE GENOMIC DNA]</scope>
    <source>
        <strain evidence="7 8">NIES-4468</strain>
    </source>
</reference>
<dbReference type="InterPro" id="IPR005151">
    <property type="entry name" value="Tail-specific_protease"/>
</dbReference>
<evidence type="ECO:0000256" key="5">
    <source>
        <dbReference type="SAM" id="MobiDB-lite"/>
    </source>
</evidence>
<feature type="compositionally biased region" description="Low complexity" evidence="5">
    <location>
        <begin position="88"/>
        <end position="97"/>
    </location>
</feature>
<gene>
    <name evidence="7" type="ORF">VaNZ11_015003</name>
</gene>
<name>A0ABQ5SKL0_9CHLO</name>
<dbReference type="InterPro" id="IPR004447">
    <property type="entry name" value="Peptidase_S41A"/>
</dbReference>
<dbReference type="Gene3D" id="3.30.750.44">
    <property type="match status" value="2"/>
</dbReference>
<keyword evidence="2" id="KW-0645">Protease</keyword>
<feature type="compositionally biased region" description="Low complexity" evidence="5">
    <location>
        <begin position="257"/>
        <end position="273"/>
    </location>
</feature>
<evidence type="ECO:0000256" key="2">
    <source>
        <dbReference type="ARBA" id="ARBA00022670"/>
    </source>
</evidence>
<feature type="region of interest" description="Disordered" evidence="5">
    <location>
        <begin position="312"/>
        <end position="344"/>
    </location>
</feature>
<evidence type="ECO:0000256" key="3">
    <source>
        <dbReference type="ARBA" id="ARBA00022801"/>
    </source>
</evidence>
<feature type="domain" description="PDZ" evidence="6">
    <location>
        <begin position="492"/>
        <end position="571"/>
    </location>
</feature>
<dbReference type="InterPro" id="IPR001478">
    <property type="entry name" value="PDZ"/>
</dbReference>
<protein>
    <recommendedName>
        <fullName evidence="6">PDZ domain-containing protein</fullName>
    </recommendedName>
</protein>
<dbReference type="InterPro" id="IPR029045">
    <property type="entry name" value="ClpP/crotonase-like_dom_sf"/>
</dbReference>
<feature type="region of interest" description="Disordered" evidence="5">
    <location>
        <begin position="257"/>
        <end position="281"/>
    </location>
</feature>
<dbReference type="PROSITE" id="PS50106">
    <property type="entry name" value="PDZ"/>
    <property type="match status" value="1"/>
</dbReference>
<feature type="compositionally biased region" description="Basic and acidic residues" evidence="5">
    <location>
        <begin position="69"/>
        <end position="81"/>
    </location>
</feature>
<dbReference type="SUPFAM" id="SSF52096">
    <property type="entry name" value="ClpP/crotonase"/>
    <property type="match status" value="1"/>
</dbReference>
<keyword evidence="4" id="KW-0720">Serine protease</keyword>
<dbReference type="InterPro" id="IPR036034">
    <property type="entry name" value="PDZ_sf"/>
</dbReference>
<evidence type="ECO:0000256" key="1">
    <source>
        <dbReference type="ARBA" id="ARBA00009179"/>
    </source>
</evidence>
<dbReference type="PANTHER" id="PTHR32060">
    <property type="entry name" value="TAIL-SPECIFIC PROTEASE"/>
    <property type="match status" value="1"/>
</dbReference>
<proteinExistence type="inferred from homology"/>
<dbReference type="CDD" id="cd00136">
    <property type="entry name" value="PDZ_canonical"/>
    <property type="match status" value="1"/>
</dbReference>
<feature type="region of interest" description="Disordered" evidence="5">
    <location>
        <begin position="569"/>
        <end position="625"/>
    </location>
</feature>
<accession>A0ABQ5SKL0</accession>
<dbReference type="EMBL" id="BSDZ01000094">
    <property type="protein sequence ID" value="GLI70194.1"/>
    <property type="molecule type" value="Genomic_DNA"/>
</dbReference>
<organism evidence="7 8">
    <name type="scientific">Volvox africanus</name>
    <dbReference type="NCBI Taxonomy" id="51714"/>
    <lineage>
        <taxon>Eukaryota</taxon>
        <taxon>Viridiplantae</taxon>
        <taxon>Chlorophyta</taxon>
        <taxon>core chlorophytes</taxon>
        <taxon>Chlorophyceae</taxon>
        <taxon>CS clade</taxon>
        <taxon>Chlamydomonadales</taxon>
        <taxon>Volvocaceae</taxon>
        <taxon>Volvox</taxon>
    </lineage>
</organism>
<dbReference type="SUPFAM" id="SSF50156">
    <property type="entry name" value="PDZ domain-like"/>
    <property type="match status" value="1"/>
</dbReference>
<keyword evidence="3" id="KW-0378">Hydrolase</keyword>
<dbReference type="PANTHER" id="PTHR32060:SF22">
    <property type="entry name" value="CARBOXYL-TERMINAL-PROCESSING PEPTIDASE 3, CHLOROPLASTIC"/>
    <property type="match status" value="1"/>
</dbReference>
<dbReference type="SMART" id="SM00228">
    <property type="entry name" value="PDZ"/>
    <property type="match status" value="1"/>
</dbReference>
<dbReference type="Gene3D" id="2.30.42.10">
    <property type="match status" value="2"/>
</dbReference>
<evidence type="ECO:0000313" key="7">
    <source>
        <dbReference type="EMBL" id="GLI70194.1"/>
    </source>
</evidence>